<dbReference type="Pfam" id="PF08388">
    <property type="entry name" value="GIIM"/>
    <property type="match status" value="1"/>
</dbReference>
<dbReference type="InterPro" id="IPR025960">
    <property type="entry name" value="RVT_N"/>
</dbReference>
<dbReference type="SMART" id="SM00507">
    <property type="entry name" value="HNHc"/>
    <property type="match status" value="1"/>
</dbReference>
<accession>A0A7S3QZA6</accession>
<dbReference type="Gene3D" id="1.10.30.50">
    <property type="match status" value="1"/>
</dbReference>
<dbReference type="CDD" id="cd00085">
    <property type="entry name" value="HNHc"/>
    <property type="match status" value="1"/>
</dbReference>
<dbReference type="InterPro" id="IPR003615">
    <property type="entry name" value="HNH_nuc"/>
</dbReference>
<evidence type="ECO:0000259" key="2">
    <source>
        <dbReference type="PROSITE" id="PS50878"/>
    </source>
</evidence>
<dbReference type="PANTHER" id="PTHR34047">
    <property type="entry name" value="NUCLEAR INTRON MATURASE 1, MITOCHONDRIAL-RELATED"/>
    <property type="match status" value="1"/>
</dbReference>
<dbReference type="Pfam" id="PF00078">
    <property type="entry name" value="RVT_1"/>
    <property type="match status" value="1"/>
</dbReference>
<feature type="compositionally biased region" description="Basic and acidic residues" evidence="1">
    <location>
        <begin position="614"/>
        <end position="623"/>
    </location>
</feature>
<dbReference type="PANTHER" id="PTHR34047:SF10">
    <property type="entry name" value="GROUP II INTRON-ASSOCIATED OPEN READING FRAME"/>
    <property type="match status" value="1"/>
</dbReference>
<feature type="domain" description="Reverse transcriptase" evidence="2">
    <location>
        <begin position="125"/>
        <end position="380"/>
    </location>
</feature>
<dbReference type="Pfam" id="PF01844">
    <property type="entry name" value="HNH"/>
    <property type="match status" value="1"/>
</dbReference>
<dbReference type="SUPFAM" id="SSF56672">
    <property type="entry name" value="DNA/RNA polymerases"/>
    <property type="match status" value="1"/>
</dbReference>
<gene>
    <name evidence="3" type="ORF">DTER00134_LOCUS12991</name>
</gene>
<evidence type="ECO:0000313" key="3">
    <source>
        <dbReference type="EMBL" id="CAE0497918.1"/>
    </source>
</evidence>
<evidence type="ECO:0000256" key="1">
    <source>
        <dbReference type="SAM" id="MobiDB-lite"/>
    </source>
</evidence>
<feature type="region of interest" description="Disordered" evidence="1">
    <location>
        <begin position="613"/>
        <end position="640"/>
    </location>
</feature>
<dbReference type="CDD" id="cd01651">
    <property type="entry name" value="RT_G2_intron"/>
    <property type="match status" value="1"/>
</dbReference>
<sequence length="640" mass="73648">MRWCVCADDRLTSRRAGEGILSLVSTVMKKSKSKLPRFYSDFVSVPEWNQIDWNAASDRVSKIQRRIFRAKRCQNIKRLHWLQRALVRSVSARLLAVRQVTTLNKGKRTAGFDRRVAETPLSKLRLAQNLSLDGKALPIRRVWLPKPGKIEKRPLGIPVIMDRAKQMLAKLALEPEWEAVFEPNSYGFRPGRGCQDAMEAIFLNLRTGKPKYVFDADIAKCFDRIDHKALLHKLGTFPEMESQISAWLACGVVEGFARSRAKLKDSEITHTTSGTPQSGVISPLLANIALHGLENHLVNYVGRRPGSSGRANRGFATKSKALGFVRYADDFVIIHDNLEILNECIRETRVWLAGMGLEISEEKSTVRDAREGFLFLGFQCIMIRRKYGNCKYKILIRPSNQSVQKLLDKVKVIIRRNKSVSSYELIEKLRPLMIGWANYFRYSECAKVFGKLTHMIYLKLRAWVFRRSVRIGRRATRLKYFPQGEYLFEGKVRRAYWVLVGKKKTKKGIVTNFLPYFSWISSRKHVKVKGNESPYNPDSAIYWTNRMDKYSPFPSSIRYLLKVQKSKCSLCGKTFTMLDTADWEIDHIIPRSEGGSGSYSNLQLVHKTCHIKKTRSDSRASLERKRKPRHSRTESRNSNM</sequence>
<dbReference type="InterPro" id="IPR043502">
    <property type="entry name" value="DNA/RNA_pol_sf"/>
</dbReference>
<dbReference type="GO" id="GO:0003676">
    <property type="term" value="F:nucleic acid binding"/>
    <property type="evidence" value="ECO:0007669"/>
    <property type="project" value="InterPro"/>
</dbReference>
<name>A0A7S3QZA6_DUNTE</name>
<dbReference type="AlphaFoldDB" id="A0A7S3QZA6"/>
<dbReference type="InterPro" id="IPR002711">
    <property type="entry name" value="HNH"/>
</dbReference>
<dbReference type="InterPro" id="IPR000477">
    <property type="entry name" value="RT_dom"/>
</dbReference>
<dbReference type="InterPro" id="IPR013597">
    <property type="entry name" value="Mat_intron_G2"/>
</dbReference>
<dbReference type="Pfam" id="PF13655">
    <property type="entry name" value="RVT_N"/>
    <property type="match status" value="1"/>
</dbReference>
<dbReference type="EMBL" id="HBIP01021743">
    <property type="protein sequence ID" value="CAE0497918.1"/>
    <property type="molecule type" value="Transcribed_RNA"/>
</dbReference>
<reference evidence="3" key="1">
    <citation type="submission" date="2021-01" db="EMBL/GenBank/DDBJ databases">
        <authorList>
            <person name="Corre E."/>
            <person name="Pelletier E."/>
            <person name="Niang G."/>
            <person name="Scheremetjew M."/>
            <person name="Finn R."/>
            <person name="Kale V."/>
            <person name="Holt S."/>
            <person name="Cochrane G."/>
            <person name="Meng A."/>
            <person name="Brown T."/>
            <person name="Cohen L."/>
        </authorList>
    </citation>
    <scope>NUCLEOTIDE SEQUENCE</scope>
    <source>
        <strain evidence="3">CCMP1320</strain>
    </source>
</reference>
<dbReference type="GO" id="GO:0004519">
    <property type="term" value="F:endonuclease activity"/>
    <property type="evidence" value="ECO:0007669"/>
    <property type="project" value="InterPro"/>
</dbReference>
<dbReference type="PROSITE" id="PS50878">
    <property type="entry name" value="RT_POL"/>
    <property type="match status" value="1"/>
</dbReference>
<dbReference type="InterPro" id="IPR051083">
    <property type="entry name" value="GrpII_Intron_Splice-Mob/Def"/>
</dbReference>
<feature type="compositionally biased region" description="Basic and acidic residues" evidence="1">
    <location>
        <begin position="631"/>
        <end position="640"/>
    </location>
</feature>
<dbReference type="GO" id="GO:0008270">
    <property type="term" value="F:zinc ion binding"/>
    <property type="evidence" value="ECO:0007669"/>
    <property type="project" value="InterPro"/>
</dbReference>
<organism evidence="3">
    <name type="scientific">Dunaliella tertiolecta</name>
    <name type="common">Green alga</name>
    <dbReference type="NCBI Taxonomy" id="3047"/>
    <lineage>
        <taxon>Eukaryota</taxon>
        <taxon>Viridiplantae</taxon>
        <taxon>Chlorophyta</taxon>
        <taxon>core chlorophytes</taxon>
        <taxon>Chlorophyceae</taxon>
        <taxon>CS clade</taxon>
        <taxon>Chlamydomonadales</taxon>
        <taxon>Dunaliellaceae</taxon>
        <taxon>Dunaliella</taxon>
    </lineage>
</organism>
<protein>
    <recommendedName>
        <fullName evidence="2">Reverse transcriptase domain-containing protein</fullName>
    </recommendedName>
</protein>
<proteinExistence type="predicted"/>